<organism evidence="2 3">
    <name type="scientific">Prevotella bivia DSM 20514</name>
    <dbReference type="NCBI Taxonomy" id="868129"/>
    <lineage>
        <taxon>Bacteria</taxon>
        <taxon>Pseudomonadati</taxon>
        <taxon>Bacteroidota</taxon>
        <taxon>Bacteroidia</taxon>
        <taxon>Bacteroidales</taxon>
        <taxon>Prevotellaceae</taxon>
        <taxon>Prevotella</taxon>
    </lineage>
</organism>
<gene>
    <name evidence="2" type="ORF">PrebiDRAFT_2230</name>
</gene>
<dbReference type="AlphaFoldDB" id="I4ZCD6"/>
<dbReference type="HOGENOM" id="CLU_3187237_0_0_10"/>
<evidence type="ECO:0000313" key="3">
    <source>
        <dbReference type="Proteomes" id="UP000002786"/>
    </source>
</evidence>
<proteinExistence type="predicted"/>
<keyword evidence="3" id="KW-1185">Reference proteome</keyword>
<evidence type="ECO:0000313" key="2">
    <source>
        <dbReference type="EMBL" id="EIM33878.1"/>
    </source>
</evidence>
<feature type="transmembrane region" description="Helical" evidence="1">
    <location>
        <begin position="20"/>
        <end position="45"/>
    </location>
</feature>
<keyword evidence="1" id="KW-0812">Transmembrane</keyword>
<name>I4ZCD6_9BACT</name>
<keyword evidence="1" id="KW-0472">Membrane</keyword>
<keyword evidence="1" id="KW-1133">Transmembrane helix</keyword>
<evidence type="ECO:0000256" key="1">
    <source>
        <dbReference type="SAM" id="Phobius"/>
    </source>
</evidence>
<protein>
    <submittedName>
        <fullName evidence="2">Uncharacterized protein</fullName>
    </submittedName>
</protein>
<dbReference type="Proteomes" id="UP000002786">
    <property type="component" value="Unassembled WGS sequence"/>
</dbReference>
<reference evidence="2 3" key="1">
    <citation type="submission" date="2012-02" db="EMBL/GenBank/DDBJ databases">
        <title>Improved High-Quality Draft genome of Prevotella bivia DSM 20514.</title>
        <authorList>
            <consortium name="US DOE Joint Genome Institute (JGI-PGF)"/>
            <person name="Lucas S."/>
            <person name="Copeland A."/>
            <person name="Lapidus A."/>
            <person name="Bruce D."/>
            <person name="Goodwin L."/>
            <person name="Pitluck S."/>
            <person name="Peters L."/>
            <person name="Mikhailova N."/>
            <person name="Munk A.C.C."/>
            <person name="Kyrpides N."/>
            <person name="Mavromatis K."/>
            <person name="Detter J.C."/>
            <person name="Han C."/>
            <person name="Land M."/>
            <person name="Hauser L."/>
            <person name="Markowitz V."/>
            <person name="Cheng J.-F."/>
            <person name="Hugenholtz P."/>
            <person name="Woyke T."/>
            <person name="Wu D."/>
            <person name="Gronow S."/>
            <person name="Wellnitz S."/>
            <person name="Brambilla E."/>
            <person name="Klenk H.-P."/>
            <person name="Eisen J.A."/>
        </authorList>
    </citation>
    <scope>NUCLEOTIDE SEQUENCE [LARGE SCALE GENOMIC DNA]</scope>
    <source>
        <strain evidence="2 3">DSM 20514</strain>
    </source>
</reference>
<accession>I4ZCD6</accession>
<sequence length="46" mass="5475">MEVIISSFIGKRLSVFHEKLTFHIAFPYLLCFKNSFFMLIFNLFLA</sequence>
<dbReference type="EMBL" id="JH660658">
    <property type="protein sequence ID" value="EIM33878.1"/>
    <property type="molecule type" value="Genomic_DNA"/>
</dbReference>